<dbReference type="PROSITE" id="PS51257">
    <property type="entry name" value="PROKAR_LIPOPROTEIN"/>
    <property type="match status" value="1"/>
</dbReference>
<evidence type="ECO:0000256" key="2">
    <source>
        <dbReference type="ARBA" id="ARBA00022692"/>
    </source>
</evidence>
<dbReference type="RefSeq" id="WP_321564975.1">
    <property type="nucleotide sequence ID" value="NZ_CP139558.1"/>
</dbReference>
<gene>
    <name evidence="7" type="ORF">SNE25_10110</name>
</gene>
<sequence length="761" mass="85600">MFKHFIYILIVSALLSACSNTKYLLPGQKLYTGGEVKVRDTAIKKSDAKALSEELQTLLRPKPNGAILGLRIKLWIYNKTRTKKTKGFAHWLNTKFGEPPVLASAVDLEKNSSIVQNRLQNESYFQAQVTGDTISKPKSKTAKAVYTALPGPAYRIRKVIFPPGKGTIDTAVAGTAAQTFLKPGNNYNLDVIKNERIRIDARLKEEGFYYFAPEDLIMRVDSTIADHHVDIFVAVKNEVADRAKTIYTINKIYVYPSYTLRDTSLNLDIAQPYRWYNVVEKRKTVNNYIFANTVLMRPGEVYNRTAHNNSLNRFVNLGPYKFVKNRFEDVSADSSKLDVYYFLTPYKKKSLQLELLGRTTSANYTGTQINLNWLNRNAFKGGEALKVTLFGSTDVQVGGNNNGFNVYQAGIQTTISWPRFISPIYPKADNAYIPHTNLTLGYTLVNRQKLYTLNSFNASFGYQWKENVHRTHELNILNVTFVNPQSVSKLYLDSINNVNKPPGTPRNPALQHVIDKQFTLGPSYGYTFTNTTEDYRTNTLYYNGKISLSNNIYGLITGADTTAGKAKTLFGTIFNQYVKLENEIRYFHKTGPNSTFASRLIVGVGLPYGNSTQLPYSQQFFIGGPNSLRGFQARSLGPGSYDPRALIASGDFLPDESGDIKIEANVEYRPKLFSIVRGALFVDAGNIWLLHNGGRPGAAFNKNFLNNFAVDAGFGLRFDLSVLVLRTDMGYPLRTPYLPEGQRWGFNSRYAVFNLAIGYPF</sequence>
<evidence type="ECO:0000256" key="4">
    <source>
        <dbReference type="ARBA" id="ARBA00023136"/>
    </source>
</evidence>
<evidence type="ECO:0000256" key="3">
    <source>
        <dbReference type="ARBA" id="ARBA00022729"/>
    </source>
</evidence>
<dbReference type="InterPro" id="IPR039910">
    <property type="entry name" value="D15-like"/>
</dbReference>
<dbReference type="Pfam" id="PF01103">
    <property type="entry name" value="Omp85"/>
    <property type="match status" value="1"/>
</dbReference>
<keyword evidence="2" id="KW-0812">Transmembrane</keyword>
<organism evidence="7 8">
    <name type="scientific">Mucilaginibacter sabulilitoris</name>
    <dbReference type="NCBI Taxonomy" id="1173583"/>
    <lineage>
        <taxon>Bacteria</taxon>
        <taxon>Pseudomonadati</taxon>
        <taxon>Bacteroidota</taxon>
        <taxon>Sphingobacteriia</taxon>
        <taxon>Sphingobacteriales</taxon>
        <taxon>Sphingobacteriaceae</taxon>
        <taxon>Mucilaginibacter</taxon>
    </lineage>
</organism>
<evidence type="ECO:0000259" key="6">
    <source>
        <dbReference type="Pfam" id="PF01103"/>
    </source>
</evidence>
<dbReference type="PANTHER" id="PTHR12815:SF47">
    <property type="entry name" value="TRANSLOCATION AND ASSEMBLY MODULE SUBUNIT TAMA"/>
    <property type="match status" value="1"/>
</dbReference>
<name>A0ABZ0TWN4_9SPHI</name>
<evidence type="ECO:0000256" key="5">
    <source>
        <dbReference type="ARBA" id="ARBA00023237"/>
    </source>
</evidence>
<evidence type="ECO:0000313" key="8">
    <source>
        <dbReference type="Proteomes" id="UP001324380"/>
    </source>
</evidence>
<keyword evidence="4" id="KW-0472">Membrane</keyword>
<accession>A0ABZ0TWN4</accession>
<evidence type="ECO:0000256" key="1">
    <source>
        <dbReference type="ARBA" id="ARBA00004370"/>
    </source>
</evidence>
<evidence type="ECO:0000313" key="7">
    <source>
        <dbReference type="EMBL" id="WPU95870.1"/>
    </source>
</evidence>
<dbReference type="Proteomes" id="UP001324380">
    <property type="component" value="Chromosome"/>
</dbReference>
<dbReference type="Gene3D" id="2.40.160.50">
    <property type="entry name" value="membrane protein fhac: a member of the omp85/tpsb transporter family"/>
    <property type="match status" value="1"/>
</dbReference>
<keyword evidence="3" id="KW-0732">Signal</keyword>
<feature type="domain" description="Bacterial surface antigen (D15)" evidence="6">
    <location>
        <begin position="361"/>
        <end position="747"/>
    </location>
</feature>
<keyword evidence="5" id="KW-0998">Cell outer membrane</keyword>
<proteinExistence type="predicted"/>
<dbReference type="EMBL" id="CP139558">
    <property type="protein sequence ID" value="WPU95870.1"/>
    <property type="molecule type" value="Genomic_DNA"/>
</dbReference>
<keyword evidence="8" id="KW-1185">Reference proteome</keyword>
<reference evidence="7 8" key="1">
    <citation type="submission" date="2023-11" db="EMBL/GenBank/DDBJ databases">
        <title>Analysis of the Genomes of Mucilaginibacter gossypii cycad 4 and M. sabulilitoris SNA2: microbes with the potential for plant growth promotion.</title>
        <authorList>
            <person name="Hirsch A.M."/>
            <person name="Humm E."/>
            <person name="Rubbi M."/>
            <person name="Del Vecchio G."/>
            <person name="Ha S.M."/>
            <person name="Pellegrini M."/>
            <person name="Gunsalus R.P."/>
        </authorList>
    </citation>
    <scope>NUCLEOTIDE SEQUENCE [LARGE SCALE GENOMIC DNA]</scope>
    <source>
        <strain evidence="7 8">SNA2</strain>
    </source>
</reference>
<dbReference type="PANTHER" id="PTHR12815">
    <property type="entry name" value="SORTING AND ASSEMBLY MACHINERY SAMM50 PROTEIN FAMILY MEMBER"/>
    <property type="match status" value="1"/>
</dbReference>
<dbReference type="InterPro" id="IPR000184">
    <property type="entry name" value="Bac_surfAg_D15"/>
</dbReference>
<protein>
    <submittedName>
        <fullName evidence="7">BamA/TamA family outer membrane protein</fullName>
    </submittedName>
</protein>
<comment type="subcellular location">
    <subcellularLocation>
        <location evidence="1">Membrane</location>
    </subcellularLocation>
</comment>